<sequence length="81" mass="8985">MSDPNLTHYLREQIAKRIDLPLEDVREESVLIDIGLESIDAVLLCGDVEDEFDVEIDPSMIFEHDTLGAFATAVLALKAAK</sequence>
<dbReference type="RefSeq" id="WP_108829354.1">
    <property type="nucleotide sequence ID" value="NZ_OMOR01000001.1"/>
</dbReference>
<keyword evidence="2" id="KW-0597">Phosphoprotein</keyword>
<dbReference type="InterPro" id="IPR009081">
    <property type="entry name" value="PP-bd_ACP"/>
</dbReference>
<dbReference type="SUPFAM" id="SSF47336">
    <property type="entry name" value="ACP-like"/>
    <property type="match status" value="1"/>
</dbReference>
<dbReference type="EMBL" id="OMOR01000001">
    <property type="protein sequence ID" value="SPH22409.1"/>
    <property type="molecule type" value="Genomic_DNA"/>
</dbReference>
<evidence type="ECO:0000313" key="5">
    <source>
        <dbReference type="Proteomes" id="UP000244880"/>
    </source>
</evidence>
<evidence type="ECO:0000259" key="3">
    <source>
        <dbReference type="PROSITE" id="PS50075"/>
    </source>
</evidence>
<evidence type="ECO:0000256" key="1">
    <source>
        <dbReference type="ARBA" id="ARBA00022450"/>
    </source>
</evidence>
<evidence type="ECO:0000313" key="4">
    <source>
        <dbReference type="EMBL" id="SPH22409.1"/>
    </source>
</evidence>
<dbReference type="PROSITE" id="PS50075">
    <property type="entry name" value="CARRIER"/>
    <property type="match status" value="1"/>
</dbReference>
<dbReference type="PROSITE" id="PS00012">
    <property type="entry name" value="PHOSPHOPANTETHEINE"/>
    <property type="match status" value="1"/>
</dbReference>
<protein>
    <submittedName>
        <fullName evidence="4">Acyl carrier protein</fullName>
    </submittedName>
</protein>
<dbReference type="Proteomes" id="UP000244880">
    <property type="component" value="Unassembled WGS sequence"/>
</dbReference>
<dbReference type="SMART" id="SM00823">
    <property type="entry name" value="PKS_PP"/>
    <property type="match status" value="1"/>
</dbReference>
<proteinExistence type="predicted"/>
<dbReference type="InterPro" id="IPR006162">
    <property type="entry name" value="Ppantetheine_attach_site"/>
</dbReference>
<dbReference type="Pfam" id="PF00550">
    <property type="entry name" value="PP-binding"/>
    <property type="match status" value="1"/>
</dbReference>
<feature type="domain" description="Carrier" evidence="3">
    <location>
        <begin position="1"/>
        <end position="78"/>
    </location>
</feature>
<dbReference type="AlphaFoldDB" id="A0A2R8BH50"/>
<organism evidence="4 5">
    <name type="scientific">Ascidiaceihabitans donghaensis</name>
    <dbReference type="NCBI Taxonomy" id="1510460"/>
    <lineage>
        <taxon>Bacteria</taxon>
        <taxon>Pseudomonadati</taxon>
        <taxon>Pseudomonadota</taxon>
        <taxon>Alphaproteobacteria</taxon>
        <taxon>Rhodobacterales</taxon>
        <taxon>Paracoccaceae</taxon>
        <taxon>Ascidiaceihabitans</taxon>
    </lineage>
</organism>
<dbReference type="InterPro" id="IPR036736">
    <property type="entry name" value="ACP-like_sf"/>
</dbReference>
<keyword evidence="1" id="KW-0596">Phosphopantetheine</keyword>
<dbReference type="Gene3D" id="1.10.1200.10">
    <property type="entry name" value="ACP-like"/>
    <property type="match status" value="1"/>
</dbReference>
<dbReference type="GO" id="GO:0031177">
    <property type="term" value="F:phosphopantetheine binding"/>
    <property type="evidence" value="ECO:0007669"/>
    <property type="project" value="InterPro"/>
</dbReference>
<dbReference type="InterPro" id="IPR020806">
    <property type="entry name" value="PKS_PP-bd"/>
</dbReference>
<gene>
    <name evidence="4" type="primary">acpP_3</name>
    <name evidence="4" type="ORF">ASD8599_03152</name>
</gene>
<reference evidence="4 5" key="1">
    <citation type="submission" date="2018-03" db="EMBL/GenBank/DDBJ databases">
        <authorList>
            <person name="Keele B.F."/>
        </authorList>
    </citation>
    <scope>NUCLEOTIDE SEQUENCE [LARGE SCALE GENOMIC DNA]</scope>
    <source>
        <strain evidence="4 5">CECT 8599</strain>
    </source>
</reference>
<accession>A0A2R8BH50</accession>
<keyword evidence="5" id="KW-1185">Reference proteome</keyword>
<dbReference type="OrthoDB" id="9023404at2"/>
<name>A0A2R8BH50_9RHOB</name>
<evidence type="ECO:0000256" key="2">
    <source>
        <dbReference type="ARBA" id="ARBA00022553"/>
    </source>
</evidence>